<evidence type="ECO:0000259" key="12">
    <source>
        <dbReference type="PROSITE" id="PS50109"/>
    </source>
</evidence>
<evidence type="ECO:0000256" key="7">
    <source>
        <dbReference type="ARBA" id="ARBA00022777"/>
    </source>
</evidence>
<dbReference type="GO" id="GO:0009927">
    <property type="term" value="F:histidine phosphotransfer kinase activity"/>
    <property type="evidence" value="ECO:0007669"/>
    <property type="project" value="TreeGrafter"/>
</dbReference>
<feature type="domain" description="Response regulatory" evidence="13">
    <location>
        <begin position="721"/>
        <end position="839"/>
    </location>
</feature>
<dbReference type="CDD" id="cd00082">
    <property type="entry name" value="HisKA"/>
    <property type="match status" value="1"/>
</dbReference>
<dbReference type="InterPro" id="IPR000014">
    <property type="entry name" value="PAS"/>
</dbReference>
<dbReference type="SUPFAM" id="SSF55874">
    <property type="entry name" value="ATPase domain of HSP90 chaperone/DNA topoisomerase II/histidine kinase"/>
    <property type="match status" value="1"/>
</dbReference>
<dbReference type="InterPro" id="IPR004358">
    <property type="entry name" value="Sig_transdc_His_kin-like_C"/>
</dbReference>
<dbReference type="Gene3D" id="1.10.287.130">
    <property type="match status" value="1"/>
</dbReference>
<dbReference type="InterPro" id="IPR042240">
    <property type="entry name" value="CHASE_sf"/>
</dbReference>
<dbReference type="GO" id="GO:0005886">
    <property type="term" value="C:plasma membrane"/>
    <property type="evidence" value="ECO:0007669"/>
    <property type="project" value="TreeGrafter"/>
</dbReference>
<evidence type="ECO:0000256" key="9">
    <source>
        <dbReference type="ARBA" id="ARBA00023012"/>
    </source>
</evidence>
<keyword evidence="8" id="KW-1133">Transmembrane helix</keyword>
<dbReference type="InterPro" id="IPR003661">
    <property type="entry name" value="HisK_dim/P_dom"/>
</dbReference>
<dbReference type="InterPro" id="IPR005467">
    <property type="entry name" value="His_kinase_dom"/>
</dbReference>
<comment type="catalytic activity">
    <reaction evidence="1">
        <text>ATP + protein L-histidine = ADP + protein N-phospho-L-histidine.</text>
        <dbReference type="EC" id="2.7.13.3"/>
    </reaction>
</comment>
<keyword evidence="5" id="KW-0808">Transferase</keyword>
<dbReference type="Pfam" id="PF08447">
    <property type="entry name" value="PAS_3"/>
    <property type="match status" value="1"/>
</dbReference>
<dbReference type="Pfam" id="PF02518">
    <property type="entry name" value="HATPase_c"/>
    <property type="match status" value="1"/>
</dbReference>
<dbReference type="CDD" id="cd00156">
    <property type="entry name" value="REC"/>
    <property type="match status" value="1"/>
</dbReference>
<dbReference type="InterPro" id="IPR013655">
    <property type="entry name" value="PAS_fold_3"/>
</dbReference>
<evidence type="ECO:0000256" key="6">
    <source>
        <dbReference type="ARBA" id="ARBA00022692"/>
    </source>
</evidence>
<dbReference type="PROSITE" id="PS50110">
    <property type="entry name" value="RESPONSE_REGULATORY"/>
    <property type="match status" value="2"/>
</dbReference>
<evidence type="ECO:0000313" key="17">
    <source>
        <dbReference type="Proteomes" id="UP000429555"/>
    </source>
</evidence>
<gene>
    <name evidence="16" type="ORF">GJV18_02765</name>
</gene>
<evidence type="ECO:0000259" key="13">
    <source>
        <dbReference type="PROSITE" id="PS50110"/>
    </source>
</evidence>
<dbReference type="RefSeq" id="WP_160343195.1">
    <property type="nucleotide sequence ID" value="NZ_WKJZ01000001.1"/>
</dbReference>
<sequence>MRRLQQTLQQRPRLMPVLVLLGSLLATLYAWHSLRQSQQSAAELHFQQLGEEVLDAIERRMNNQRQILLGTAGLFEASEQVSREEWRRYVTRLELAVHYPGIQGVGYSQVIAPQQLQDFEAARRREGFLNFAVRPAGERPLYTSILYLEPFSGRNLAAFGFDMYSEPVRQAAMLKAARSGQARLTGRVTLVQETHGPVQAGLLMYIPLYQKGRPTHTVMERLEALQGFVYSPYRVNDLMAGILDGRKLEVDFAIFAGPTADPAQLLFTSTEQLDPRLPARHQAQLQLFGQTWTVAFHAQPGFFSRFQQGQSSLLLLGGTISLLLFFLVRSLALGQQQAQSLALDMTAQLRQREVELRLSAERLDRVLQGGHDGWWDLDMASQQFFASPRAWHMLGYPEDGPNPPLKGWQQLICPDDLPALLARLQPPQGQLEHLLSYECRLLQCNGESLPVLLRALVECAPDGQVLRVSGTAMDLSEQKRIERLKNDFVSTVSHELRTPLTSIAGSLGLVNGGALGAVPDTMRPMLEIAQQNSLRLSHLINDLLDMDKLAAGKLTLELTPLELDQQLRDSVQSNQAYAAQQQIQLLLDPGLNVQVRADALRLQQVLANFISNAIKFSPPGGQVRLHSTLRDGRVRISVSDQGRGIPEHFQNHIFQKFAQAESGDQRQKGGTGLGLAISKELVERMGGQIGFDSHEGQGSTFWFELPILDDGRSALHQQRPGILVVEDDPDIARLVQLLLQRAGYRVHLAHSLKQARRVLQRESIDAITLDLGLPDGHGMELIQELNQDVVLQALPVLVISASKGQGQKQLSLQGSLHIVDWLDKPIDPKRLLSGLHQALRGLEAKPRVLHVEDDTDLRRVIAEQGRELADFIPANSLAEAREHLVRGDLDLVLLDLGLPDGDGLELLADIHQLYPGLPVVVLSSSELSSDQLQLVQAALAKSRTDTQHFLDILARLLPAKETYHA</sequence>
<keyword evidence="4 11" id="KW-0597">Phosphoprotein</keyword>
<dbReference type="InterPro" id="IPR000700">
    <property type="entry name" value="PAS-assoc_C"/>
</dbReference>
<dbReference type="Pfam" id="PF03924">
    <property type="entry name" value="CHASE"/>
    <property type="match status" value="1"/>
</dbReference>
<dbReference type="Gene3D" id="3.30.450.350">
    <property type="entry name" value="CHASE domain"/>
    <property type="match status" value="1"/>
</dbReference>
<protein>
    <recommendedName>
        <fullName evidence="3">histidine kinase</fullName>
        <ecNumber evidence="3">2.7.13.3</ecNumber>
    </recommendedName>
</protein>
<dbReference type="Pfam" id="PF00072">
    <property type="entry name" value="Response_reg"/>
    <property type="match status" value="2"/>
</dbReference>
<dbReference type="PROSITE" id="PS50109">
    <property type="entry name" value="HIS_KIN"/>
    <property type="match status" value="1"/>
</dbReference>
<dbReference type="SMART" id="SM00388">
    <property type="entry name" value="HisKA"/>
    <property type="match status" value="1"/>
</dbReference>
<keyword evidence="10" id="KW-0472">Membrane</keyword>
<dbReference type="Pfam" id="PF00512">
    <property type="entry name" value="HisKA"/>
    <property type="match status" value="1"/>
</dbReference>
<dbReference type="AlphaFoldDB" id="A0A6I4KRG0"/>
<dbReference type="CDD" id="cd00130">
    <property type="entry name" value="PAS"/>
    <property type="match status" value="1"/>
</dbReference>
<accession>A0A6I4KRG0</accession>
<dbReference type="FunFam" id="1.10.287.130:FF:000001">
    <property type="entry name" value="Two-component sensor histidine kinase"/>
    <property type="match status" value="1"/>
</dbReference>
<evidence type="ECO:0000259" key="15">
    <source>
        <dbReference type="PROSITE" id="PS50839"/>
    </source>
</evidence>
<dbReference type="PANTHER" id="PTHR43047:SF72">
    <property type="entry name" value="OSMOSENSING HISTIDINE PROTEIN KINASE SLN1"/>
    <property type="match status" value="1"/>
</dbReference>
<dbReference type="PANTHER" id="PTHR43047">
    <property type="entry name" value="TWO-COMPONENT HISTIDINE PROTEIN KINASE"/>
    <property type="match status" value="1"/>
</dbReference>
<feature type="modified residue" description="4-aspartylphosphate" evidence="11">
    <location>
        <position position="895"/>
    </location>
</feature>
<dbReference type="EMBL" id="WKJZ01000001">
    <property type="protein sequence ID" value="MVW74231.1"/>
    <property type="molecule type" value="Genomic_DNA"/>
</dbReference>
<evidence type="ECO:0000256" key="1">
    <source>
        <dbReference type="ARBA" id="ARBA00000085"/>
    </source>
</evidence>
<comment type="subcellular location">
    <subcellularLocation>
        <location evidence="2">Membrane</location>
    </subcellularLocation>
</comment>
<feature type="domain" description="PAC" evidence="14">
    <location>
        <begin position="435"/>
        <end position="487"/>
    </location>
</feature>
<evidence type="ECO:0000259" key="14">
    <source>
        <dbReference type="PROSITE" id="PS50113"/>
    </source>
</evidence>
<feature type="domain" description="Histidine kinase" evidence="12">
    <location>
        <begin position="491"/>
        <end position="709"/>
    </location>
</feature>
<keyword evidence="7" id="KW-0418">Kinase</keyword>
<dbReference type="EC" id="2.7.13.3" evidence="3"/>
<name>A0A6I4KRG0_9PSED</name>
<dbReference type="InterPro" id="IPR001610">
    <property type="entry name" value="PAC"/>
</dbReference>
<evidence type="ECO:0000256" key="3">
    <source>
        <dbReference type="ARBA" id="ARBA00012438"/>
    </source>
</evidence>
<reference evidence="16 17" key="1">
    <citation type="submission" date="2019-11" db="EMBL/GenBank/DDBJ databases">
        <title>Pseudomonas flavidum sp. nov., isolated from Baiyang Lake.</title>
        <authorList>
            <person name="Zhao Y."/>
        </authorList>
    </citation>
    <scope>NUCLEOTIDE SEQUENCE [LARGE SCALE GENOMIC DNA]</scope>
    <source>
        <strain evidence="17">R-22-3 w-18</strain>
    </source>
</reference>
<dbReference type="PRINTS" id="PR00344">
    <property type="entry name" value="BCTRLSENSOR"/>
</dbReference>
<organism evidence="16 17">
    <name type="scientific">Pseudomonas xionganensis</name>
    <dbReference type="NCBI Taxonomy" id="2654845"/>
    <lineage>
        <taxon>Bacteria</taxon>
        <taxon>Pseudomonadati</taxon>
        <taxon>Pseudomonadota</taxon>
        <taxon>Gammaproteobacteria</taxon>
        <taxon>Pseudomonadales</taxon>
        <taxon>Pseudomonadaceae</taxon>
        <taxon>Pseudomonas</taxon>
    </lineage>
</organism>
<dbReference type="InterPro" id="IPR001789">
    <property type="entry name" value="Sig_transdc_resp-reg_receiver"/>
</dbReference>
<keyword evidence="6" id="KW-0812">Transmembrane</keyword>
<dbReference type="SUPFAM" id="SSF55785">
    <property type="entry name" value="PYP-like sensor domain (PAS domain)"/>
    <property type="match status" value="1"/>
</dbReference>
<dbReference type="InterPro" id="IPR035965">
    <property type="entry name" value="PAS-like_dom_sf"/>
</dbReference>
<dbReference type="SMART" id="SM00387">
    <property type="entry name" value="HATPase_c"/>
    <property type="match status" value="1"/>
</dbReference>
<dbReference type="Gene3D" id="3.40.50.2300">
    <property type="match status" value="2"/>
</dbReference>
<keyword evidence="17" id="KW-1185">Reference proteome</keyword>
<dbReference type="PROSITE" id="PS50113">
    <property type="entry name" value="PAC"/>
    <property type="match status" value="1"/>
</dbReference>
<dbReference type="PROSITE" id="PS50839">
    <property type="entry name" value="CHASE"/>
    <property type="match status" value="1"/>
</dbReference>
<dbReference type="Gene3D" id="3.30.450.20">
    <property type="entry name" value="PAS domain"/>
    <property type="match status" value="1"/>
</dbReference>
<dbReference type="SUPFAM" id="SSF52172">
    <property type="entry name" value="CheY-like"/>
    <property type="match status" value="2"/>
</dbReference>
<feature type="domain" description="CHASE" evidence="15">
    <location>
        <begin position="77"/>
        <end position="295"/>
    </location>
</feature>
<evidence type="ECO:0000256" key="11">
    <source>
        <dbReference type="PROSITE-ProRule" id="PRU00169"/>
    </source>
</evidence>
<dbReference type="CDD" id="cd16922">
    <property type="entry name" value="HATPase_EvgS-ArcB-TorS-like"/>
    <property type="match status" value="1"/>
</dbReference>
<evidence type="ECO:0000256" key="5">
    <source>
        <dbReference type="ARBA" id="ARBA00022679"/>
    </source>
</evidence>
<dbReference type="InterPro" id="IPR036097">
    <property type="entry name" value="HisK_dim/P_sf"/>
</dbReference>
<feature type="modified residue" description="4-aspartylphosphate" evidence="11">
    <location>
        <position position="770"/>
    </location>
</feature>
<dbReference type="Proteomes" id="UP000429555">
    <property type="component" value="Unassembled WGS sequence"/>
</dbReference>
<evidence type="ECO:0000256" key="8">
    <source>
        <dbReference type="ARBA" id="ARBA00022989"/>
    </source>
</evidence>
<evidence type="ECO:0000256" key="10">
    <source>
        <dbReference type="ARBA" id="ARBA00023136"/>
    </source>
</evidence>
<evidence type="ECO:0000313" key="16">
    <source>
        <dbReference type="EMBL" id="MVW74231.1"/>
    </source>
</evidence>
<dbReference type="InterPro" id="IPR006189">
    <property type="entry name" value="CHASE_dom"/>
</dbReference>
<dbReference type="FunFam" id="3.30.565.10:FF:000010">
    <property type="entry name" value="Sensor histidine kinase RcsC"/>
    <property type="match status" value="1"/>
</dbReference>
<feature type="domain" description="Response regulatory" evidence="13">
    <location>
        <begin position="847"/>
        <end position="956"/>
    </location>
</feature>
<dbReference type="SMART" id="SM01079">
    <property type="entry name" value="CHASE"/>
    <property type="match status" value="1"/>
</dbReference>
<dbReference type="InterPro" id="IPR036890">
    <property type="entry name" value="HATPase_C_sf"/>
</dbReference>
<dbReference type="GO" id="GO:0000155">
    <property type="term" value="F:phosphorelay sensor kinase activity"/>
    <property type="evidence" value="ECO:0007669"/>
    <property type="project" value="InterPro"/>
</dbReference>
<evidence type="ECO:0000256" key="4">
    <source>
        <dbReference type="ARBA" id="ARBA00022553"/>
    </source>
</evidence>
<dbReference type="SMART" id="SM00086">
    <property type="entry name" value="PAC"/>
    <property type="match status" value="1"/>
</dbReference>
<dbReference type="Gene3D" id="3.30.565.10">
    <property type="entry name" value="Histidine kinase-like ATPase, C-terminal domain"/>
    <property type="match status" value="1"/>
</dbReference>
<keyword evidence="9" id="KW-0902">Two-component regulatory system</keyword>
<dbReference type="InterPro" id="IPR011006">
    <property type="entry name" value="CheY-like_superfamily"/>
</dbReference>
<dbReference type="SMART" id="SM00448">
    <property type="entry name" value="REC"/>
    <property type="match status" value="2"/>
</dbReference>
<comment type="caution">
    <text evidence="16">The sequence shown here is derived from an EMBL/GenBank/DDBJ whole genome shotgun (WGS) entry which is preliminary data.</text>
</comment>
<dbReference type="InterPro" id="IPR003594">
    <property type="entry name" value="HATPase_dom"/>
</dbReference>
<dbReference type="SUPFAM" id="SSF47384">
    <property type="entry name" value="Homodimeric domain of signal transducing histidine kinase"/>
    <property type="match status" value="1"/>
</dbReference>
<evidence type="ECO:0000256" key="2">
    <source>
        <dbReference type="ARBA" id="ARBA00004370"/>
    </source>
</evidence>
<proteinExistence type="predicted"/>